<name>A0A2Z7C4E7_9LAMI</name>
<evidence type="ECO:0000313" key="1">
    <source>
        <dbReference type="EMBL" id="KZV41784.1"/>
    </source>
</evidence>
<evidence type="ECO:0000313" key="2">
    <source>
        <dbReference type="Proteomes" id="UP000250235"/>
    </source>
</evidence>
<reference evidence="1 2" key="1">
    <citation type="journal article" date="2015" name="Proc. Natl. Acad. Sci. U.S.A.">
        <title>The resurrection genome of Boea hygrometrica: A blueprint for survival of dehydration.</title>
        <authorList>
            <person name="Xiao L."/>
            <person name="Yang G."/>
            <person name="Zhang L."/>
            <person name="Yang X."/>
            <person name="Zhao S."/>
            <person name="Ji Z."/>
            <person name="Zhou Q."/>
            <person name="Hu M."/>
            <person name="Wang Y."/>
            <person name="Chen M."/>
            <person name="Xu Y."/>
            <person name="Jin H."/>
            <person name="Xiao X."/>
            <person name="Hu G."/>
            <person name="Bao F."/>
            <person name="Hu Y."/>
            <person name="Wan P."/>
            <person name="Li L."/>
            <person name="Deng X."/>
            <person name="Kuang T."/>
            <person name="Xiang C."/>
            <person name="Zhu J.K."/>
            <person name="Oliver M.J."/>
            <person name="He Y."/>
        </authorList>
    </citation>
    <scope>NUCLEOTIDE SEQUENCE [LARGE SCALE GENOMIC DNA]</scope>
    <source>
        <strain evidence="2">cv. XS01</strain>
    </source>
</reference>
<proteinExistence type="predicted"/>
<accession>A0A2Z7C4E7</accession>
<organism evidence="1 2">
    <name type="scientific">Dorcoceras hygrometricum</name>
    <dbReference type="NCBI Taxonomy" id="472368"/>
    <lineage>
        <taxon>Eukaryota</taxon>
        <taxon>Viridiplantae</taxon>
        <taxon>Streptophyta</taxon>
        <taxon>Embryophyta</taxon>
        <taxon>Tracheophyta</taxon>
        <taxon>Spermatophyta</taxon>
        <taxon>Magnoliopsida</taxon>
        <taxon>eudicotyledons</taxon>
        <taxon>Gunneridae</taxon>
        <taxon>Pentapetalae</taxon>
        <taxon>asterids</taxon>
        <taxon>lamiids</taxon>
        <taxon>Lamiales</taxon>
        <taxon>Gesneriaceae</taxon>
        <taxon>Didymocarpoideae</taxon>
        <taxon>Trichosporeae</taxon>
        <taxon>Loxocarpinae</taxon>
        <taxon>Dorcoceras</taxon>
    </lineage>
</organism>
<keyword evidence="2" id="KW-1185">Reference proteome</keyword>
<gene>
    <name evidence="1" type="ORF">F511_37956</name>
</gene>
<sequence length="153" mass="17087">MVLHSVQLGYLKILQMDNIDPNNTKVGKEIRGQASLDQCINWQTISIEPLYHARCINRGNHRSVIFEARQPITARWSSDTTNQSVTTPMIALDFSGTTPQSASHNVALNRIINQSVRLNISRAKFFQNILKETGGAQEVTGFAIVVVLKKPDK</sequence>
<dbReference type="EMBL" id="KQ999380">
    <property type="protein sequence ID" value="KZV41784.1"/>
    <property type="molecule type" value="Genomic_DNA"/>
</dbReference>
<dbReference type="Proteomes" id="UP000250235">
    <property type="component" value="Unassembled WGS sequence"/>
</dbReference>
<protein>
    <submittedName>
        <fullName evidence="1">Uncharacterized protein</fullName>
    </submittedName>
</protein>
<dbReference type="AlphaFoldDB" id="A0A2Z7C4E7"/>